<name>A0ABZ2KQA2_9BACT</name>
<evidence type="ECO:0000313" key="1">
    <source>
        <dbReference type="EMBL" id="WXA99189.1"/>
    </source>
</evidence>
<proteinExistence type="predicted"/>
<reference evidence="1 2" key="1">
    <citation type="submission" date="2021-12" db="EMBL/GenBank/DDBJ databases">
        <title>Discovery of the Pendulisporaceae a myxobacterial family with distinct sporulation behavior and unique specialized metabolism.</title>
        <authorList>
            <person name="Garcia R."/>
            <person name="Popoff A."/>
            <person name="Bader C.D."/>
            <person name="Loehr J."/>
            <person name="Walesch S."/>
            <person name="Walt C."/>
            <person name="Boldt J."/>
            <person name="Bunk B."/>
            <person name="Haeckl F.J.F.P.J."/>
            <person name="Gunesch A.P."/>
            <person name="Birkelbach J."/>
            <person name="Nuebel U."/>
            <person name="Pietschmann T."/>
            <person name="Bach T."/>
            <person name="Mueller R."/>
        </authorList>
    </citation>
    <scope>NUCLEOTIDE SEQUENCE [LARGE SCALE GENOMIC DNA]</scope>
    <source>
        <strain evidence="1 2">MSr12523</strain>
    </source>
</reference>
<protein>
    <submittedName>
        <fullName evidence="1">Uncharacterized protein</fullName>
    </submittedName>
</protein>
<keyword evidence="2" id="KW-1185">Reference proteome</keyword>
<dbReference type="Proteomes" id="UP001379533">
    <property type="component" value="Chromosome"/>
</dbReference>
<evidence type="ECO:0000313" key="2">
    <source>
        <dbReference type="Proteomes" id="UP001379533"/>
    </source>
</evidence>
<dbReference type="EMBL" id="CP089982">
    <property type="protein sequence ID" value="WXA99189.1"/>
    <property type="molecule type" value="Genomic_DNA"/>
</dbReference>
<organism evidence="1 2">
    <name type="scientific">Pendulispora brunnea</name>
    <dbReference type="NCBI Taxonomy" id="2905690"/>
    <lineage>
        <taxon>Bacteria</taxon>
        <taxon>Pseudomonadati</taxon>
        <taxon>Myxococcota</taxon>
        <taxon>Myxococcia</taxon>
        <taxon>Myxococcales</taxon>
        <taxon>Sorangiineae</taxon>
        <taxon>Pendulisporaceae</taxon>
        <taxon>Pendulispora</taxon>
    </lineage>
</organism>
<sequence length="119" mass="13229">MMSALMPDHVVENLLRKLAELLIPHIRSAGATVVYSTSKRGPHCPGKSRSWMLRHIKTIPGARQIGRDWVIDAADFDQWARANDARRFRKAAPVAGDAQSLATQFLRAAGFRPTKGPDR</sequence>
<accession>A0ABZ2KQA2</accession>
<dbReference type="RefSeq" id="WP_394849822.1">
    <property type="nucleotide sequence ID" value="NZ_CP089982.1"/>
</dbReference>
<gene>
    <name evidence="1" type="ORF">LZC95_20490</name>
</gene>